<evidence type="ECO:0000313" key="5">
    <source>
        <dbReference type="Proteomes" id="UP000040576"/>
    </source>
</evidence>
<dbReference type="STRING" id="35841.B4167_2598"/>
<dbReference type="SUPFAM" id="SSF52266">
    <property type="entry name" value="SGNH hydrolase"/>
    <property type="match status" value="1"/>
</dbReference>
<dbReference type="Pfam" id="PF13472">
    <property type="entry name" value="Lipase_GDSL_2"/>
    <property type="match status" value="1"/>
</dbReference>
<dbReference type="RefSeq" id="WP_051989090.1">
    <property type="nucleotide sequence ID" value="NZ_CCRF01000061.1"/>
</dbReference>
<dbReference type="InterPro" id="IPR036514">
    <property type="entry name" value="SGNH_hydro_sf"/>
</dbReference>
<dbReference type="GeneID" id="92961194"/>
<evidence type="ECO:0000313" key="4">
    <source>
        <dbReference type="Proteomes" id="UP000032076"/>
    </source>
</evidence>
<protein>
    <submittedName>
        <fullName evidence="2">YpmR</fullName>
    </submittedName>
</protein>
<dbReference type="eggNOG" id="COG2755">
    <property type="taxonomic scope" value="Bacteria"/>
</dbReference>
<sequence>MKKITFTIFAVVLISTFGYFIFSTQANSVSTQPLREIYSDNKKTKLPVDFIPSTMHVTAIGDSLTQGVGDTTNQGGYLKYLQEDLVTLKGVKDVQVTNLGIKGQRSDQLLERLKTNEVKESINKADMVLITIGGNDIMKIVSNHISNLQINQFETELVGYEKRLNSILSEITTANPDAIIVLIGLYNPFSEWFQEIKEFDAIMEDWNTAAREVVEQYDHAIFVNVSPIFTNPDENLLYEDHFHPNNKGYERISKEVFSAILKNQGIKKWD</sequence>
<reference evidence="2 5" key="1">
    <citation type="submission" date="2014-07" db="EMBL/GenBank/DDBJ databases">
        <authorList>
            <person name="Wibberg Daniel"/>
        </authorList>
    </citation>
    <scope>NUCLEOTIDE SEQUENCE [LARGE SCALE GENOMIC DNA]</scope>
</reference>
<evidence type="ECO:0000313" key="2">
    <source>
        <dbReference type="EMBL" id="CEE01803.1"/>
    </source>
</evidence>
<accession>A0A090IZF2</accession>
<name>A0A090IZF2_9BACI</name>
<dbReference type="Proteomes" id="UP000040576">
    <property type="component" value="Unassembled WGS sequence"/>
</dbReference>
<evidence type="ECO:0000259" key="1">
    <source>
        <dbReference type="Pfam" id="PF13472"/>
    </source>
</evidence>
<keyword evidence="5" id="KW-1185">Reference proteome</keyword>
<evidence type="ECO:0000313" key="3">
    <source>
        <dbReference type="EMBL" id="KIO72822.1"/>
    </source>
</evidence>
<dbReference type="InterPro" id="IPR013830">
    <property type="entry name" value="SGNH_hydro"/>
</dbReference>
<dbReference type="OrthoDB" id="252349at2"/>
<dbReference type="Gene3D" id="3.40.50.1110">
    <property type="entry name" value="SGNH hydrolase"/>
    <property type="match status" value="1"/>
</dbReference>
<dbReference type="PATRIC" id="fig|35841.6.peg.248"/>
<dbReference type="PANTHER" id="PTHR30383">
    <property type="entry name" value="THIOESTERASE 1/PROTEASE 1/LYSOPHOSPHOLIPASE L1"/>
    <property type="match status" value="1"/>
</dbReference>
<proteinExistence type="predicted"/>
<dbReference type="GO" id="GO:0004622">
    <property type="term" value="F:phosphatidylcholine lysophospholipase activity"/>
    <property type="evidence" value="ECO:0007669"/>
    <property type="project" value="TreeGrafter"/>
</dbReference>
<dbReference type="AlphaFoldDB" id="A0A090IZF2"/>
<dbReference type="EMBL" id="CCRF01000061">
    <property type="protein sequence ID" value="CEE01803.1"/>
    <property type="molecule type" value="Genomic_DNA"/>
</dbReference>
<dbReference type="InterPro" id="IPR051532">
    <property type="entry name" value="Ester_Hydrolysis_Enzymes"/>
</dbReference>
<reference evidence="3 4" key="2">
    <citation type="submission" date="2015-01" db="EMBL/GenBank/DDBJ databases">
        <title>Draft Genome Sequences of Four Bacillus thermoamylovorans Strains, Isolated From Food Products.</title>
        <authorList>
            <person name="Krawcyk A.O."/>
            <person name="Berendsen E.M."/>
            <person name="Eijlander R.T."/>
            <person name="de Jong A."/>
            <person name="Wells-Bennik M."/>
            <person name="Kuipers O.P."/>
        </authorList>
    </citation>
    <scope>NUCLEOTIDE SEQUENCE [LARGE SCALE GENOMIC DNA]</scope>
    <source>
        <strain evidence="3 4">B4167</strain>
    </source>
</reference>
<organism evidence="2 5">
    <name type="scientific">Caldibacillus thermoamylovorans</name>
    <dbReference type="NCBI Taxonomy" id="35841"/>
    <lineage>
        <taxon>Bacteria</taxon>
        <taxon>Bacillati</taxon>
        <taxon>Bacillota</taxon>
        <taxon>Bacilli</taxon>
        <taxon>Bacillales</taxon>
        <taxon>Bacillaceae</taxon>
        <taxon>Caldibacillus</taxon>
    </lineage>
</organism>
<dbReference type="Proteomes" id="UP000032076">
    <property type="component" value="Unassembled WGS sequence"/>
</dbReference>
<dbReference type="CDD" id="cd04506">
    <property type="entry name" value="SGNH_hydrolase_YpmR_like"/>
    <property type="match status" value="1"/>
</dbReference>
<feature type="domain" description="SGNH hydrolase-type esterase" evidence="1">
    <location>
        <begin position="59"/>
        <end position="251"/>
    </location>
</feature>
<gene>
    <name evidence="3" type="ORF">B4167_2598</name>
    <name evidence="2" type="ORF">BT1A1_1981</name>
</gene>
<dbReference type="PANTHER" id="PTHR30383:SF27">
    <property type="entry name" value="SPORE GERMINATION LIPASE LIPC"/>
    <property type="match status" value="1"/>
</dbReference>
<dbReference type="EMBL" id="JXLU01000080">
    <property type="protein sequence ID" value="KIO72822.1"/>
    <property type="molecule type" value="Genomic_DNA"/>
</dbReference>